<evidence type="ECO:0000313" key="6">
    <source>
        <dbReference type="Proteomes" id="UP001185012"/>
    </source>
</evidence>
<feature type="compositionally biased region" description="Basic residues" evidence="3">
    <location>
        <begin position="1"/>
        <end position="14"/>
    </location>
</feature>
<organism evidence="5 6">
    <name type="scientific">Desmospora profundinema</name>
    <dbReference type="NCBI Taxonomy" id="1571184"/>
    <lineage>
        <taxon>Bacteria</taxon>
        <taxon>Bacillati</taxon>
        <taxon>Bacillota</taxon>
        <taxon>Bacilli</taxon>
        <taxon>Bacillales</taxon>
        <taxon>Thermoactinomycetaceae</taxon>
        <taxon>Desmospora</taxon>
    </lineage>
</organism>
<feature type="transmembrane region" description="Helical" evidence="4">
    <location>
        <begin position="438"/>
        <end position="463"/>
    </location>
</feature>
<keyword evidence="4" id="KW-0812">Transmembrane</keyword>
<feature type="transmembrane region" description="Helical" evidence="4">
    <location>
        <begin position="407"/>
        <end position="426"/>
    </location>
</feature>
<accession>A0ABU1IKA1</accession>
<evidence type="ECO:0000256" key="4">
    <source>
        <dbReference type="SAM" id="Phobius"/>
    </source>
</evidence>
<dbReference type="InterPro" id="IPR050768">
    <property type="entry name" value="UPF0353/GerABKA_families"/>
</dbReference>
<dbReference type="EMBL" id="JAVDQG010000002">
    <property type="protein sequence ID" value="MDR6225212.1"/>
    <property type="molecule type" value="Genomic_DNA"/>
</dbReference>
<feature type="transmembrane region" description="Helical" evidence="4">
    <location>
        <begin position="382"/>
        <end position="401"/>
    </location>
</feature>
<feature type="region of interest" description="Disordered" evidence="3">
    <location>
        <begin position="1"/>
        <end position="33"/>
    </location>
</feature>
<dbReference type="Proteomes" id="UP001185012">
    <property type="component" value="Unassembled WGS sequence"/>
</dbReference>
<feature type="compositionally biased region" description="Basic and acidic residues" evidence="3">
    <location>
        <begin position="15"/>
        <end position="33"/>
    </location>
</feature>
<feature type="transmembrane region" description="Helical" evidence="4">
    <location>
        <begin position="318"/>
        <end position="337"/>
    </location>
</feature>
<evidence type="ECO:0000256" key="1">
    <source>
        <dbReference type="ARBA" id="ARBA00005278"/>
    </source>
</evidence>
<gene>
    <name evidence="5" type="ORF">JOE21_001203</name>
</gene>
<dbReference type="PANTHER" id="PTHR22550">
    <property type="entry name" value="SPORE GERMINATION PROTEIN"/>
    <property type="match status" value="1"/>
</dbReference>
<dbReference type="PIRSF" id="PIRSF005690">
    <property type="entry name" value="GerBA"/>
    <property type="match status" value="1"/>
</dbReference>
<dbReference type="Pfam" id="PF03323">
    <property type="entry name" value="GerA"/>
    <property type="match status" value="1"/>
</dbReference>
<dbReference type="PANTHER" id="PTHR22550:SF5">
    <property type="entry name" value="LEUCINE ZIPPER PROTEIN 4"/>
    <property type="match status" value="1"/>
</dbReference>
<evidence type="ECO:0000313" key="5">
    <source>
        <dbReference type="EMBL" id="MDR6225212.1"/>
    </source>
</evidence>
<dbReference type="RefSeq" id="WP_309863527.1">
    <property type="nucleotide sequence ID" value="NZ_JAVDQG010000002.1"/>
</dbReference>
<evidence type="ECO:0000256" key="3">
    <source>
        <dbReference type="SAM" id="MobiDB-lite"/>
    </source>
</evidence>
<evidence type="ECO:0000256" key="2">
    <source>
        <dbReference type="ARBA" id="ARBA00023136"/>
    </source>
</evidence>
<reference evidence="5 6" key="1">
    <citation type="submission" date="2023-07" db="EMBL/GenBank/DDBJ databases">
        <title>Genomic Encyclopedia of Type Strains, Phase IV (KMG-IV): sequencing the most valuable type-strain genomes for metagenomic binning, comparative biology and taxonomic classification.</title>
        <authorList>
            <person name="Goeker M."/>
        </authorList>
    </citation>
    <scope>NUCLEOTIDE SEQUENCE [LARGE SCALE GENOMIC DNA]</scope>
    <source>
        <strain evidence="5 6">DSM 45903</strain>
    </source>
</reference>
<name>A0ABU1IKA1_9BACL</name>
<sequence>MGYNRRRPRRNKKRGPTERSSRSQGKDRLSHDLPRNLEKVKQEMIAFDDLVLRELKWGEKDPVAVSIAYMDGLVNRDQINDYIVQPLLEEPGKRFSDWMEEDALGWLQESVLTATEVTRASDWNGVILPLLSGKTVVLLDGWDEALVCNTEGGEVRDIAESLAQATRGPRDSFNESIRTNTSLVRRRIKSPNLCLETIRIGKVTQTDVAIMYIRGIANPKIVEEVRTRLNQIEIDGILETGYIEELIEDRSYTPFPTIGNTERPDTVAANLLEGRVTIFVDGTPYVLMLPTTFLQYFQTAEDYYQRFDISSFLRMLRLGTYFIAILGPSIYIALTTFHHEMIPSTLLISLAAQREGVPFPAVVEALIMEITFEILREAGLRMPRYVGPAVSVVGAIVLGQAVVEAGLISPVMVIVVSATAIASFAVPSIPIQISARLLRFLFMMTAASFGFFGMMLSLIAMFAHMTALRSFGVPYLSPFAPFILADQKDAVFRFPRWMEKERPEWVGGKSTRVGENMQPSPPPSGETGG</sequence>
<keyword evidence="6" id="KW-1185">Reference proteome</keyword>
<comment type="caution">
    <text evidence="5">The sequence shown here is derived from an EMBL/GenBank/DDBJ whole genome shotgun (WGS) entry which is preliminary data.</text>
</comment>
<feature type="region of interest" description="Disordered" evidence="3">
    <location>
        <begin position="503"/>
        <end position="529"/>
    </location>
</feature>
<keyword evidence="2 4" id="KW-0472">Membrane</keyword>
<protein>
    <submittedName>
        <fullName evidence="5">Spore germination protein KA</fullName>
    </submittedName>
</protein>
<dbReference type="InterPro" id="IPR004995">
    <property type="entry name" value="Spore_Ger"/>
</dbReference>
<keyword evidence="4" id="KW-1133">Transmembrane helix</keyword>
<feature type="compositionally biased region" description="Pro residues" evidence="3">
    <location>
        <begin position="519"/>
        <end position="529"/>
    </location>
</feature>
<proteinExistence type="inferred from homology"/>
<comment type="similarity">
    <text evidence="1">Belongs to the GerABKA family.</text>
</comment>